<protein>
    <recommendedName>
        <fullName evidence="4">TonB-dependent receptor plug</fullName>
    </recommendedName>
</protein>
<keyword evidence="1" id="KW-0812">Transmembrane</keyword>
<evidence type="ECO:0000313" key="2">
    <source>
        <dbReference type="EMBL" id="AKP50521.1"/>
    </source>
</evidence>
<dbReference type="Gene3D" id="2.60.40.1930">
    <property type="match status" value="1"/>
</dbReference>
<dbReference type="RefSeq" id="WP_157470321.1">
    <property type="nucleotide sequence ID" value="NZ_CP012040.1"/>
</dbReference>
<sequence length="930" mass="105139">MITNLITKSINRSLVYFSSPGILLIYKCVGLFLCVYLLLFHIPEAHSQEEKQEAFSAPAAEKIYLQLTSTVFAIDQIIWFKAIVLDAQSNLPSRLSGLLYVDLIGVDGEVLLHKLVKLEQGIGEGSLELEDSYPQGRYMIRAYTKWNLNFEDDFIFSSYINIVSINGEPKEYPVIDLSIEENRELFKLKGVLGLGEIGEALDREIQVYLDWGEGRDTVIIKRNREGQYPLSYDLEREQSWVSLSFDVEEKLQFSKTVYLNDALPDIQFFPESGHLVHGFGSKVAFKAIGSDGKGIKIEGTVYDGLGNKVTDFKSNVLGMGVLYLQPDSLANYHARVSLPNVKDSTKVYPLPKVMANGTVLSVAKFNEKLRLALASNELEDSVFISASCRGVDYFLIEGKLKEGQLVSTLPADQLPEGIIVFTVKNHAHELIVQRLYYNDNSEQKLDVSLEIDKNSYRQREQTKLHIKISGYKTKAPASSISVMVVNDEHGTMGKENNIRSYFLLSSELKGEVEDPGFYFNEENSERHEAMEALMLTQGWRSYNYPVSQKRATIIDPQQGLTLSGKVLPPVLGRKNSVNNINLTLASFGNKSIIYSQTTDSTGNFFFLLDDAYGQRMRVLLKANDRLGKEKRFSFSLDSIKTPKIYFQNLPLSAEVEHNIKETIQSSNRRIKAEENFNMLNGFNDLEEVLVEDFLLSPEMEAAHKSFGQPDFIIPGGLIREKEEKWSYGLFSILMFNFSDQVMIEQFSDGFMLAHVLGGKDEPTLLAIDGKLLEKDLYDLVPHMSPDIIDQIEIIKHAKFFKKQYLTVFPETNPLEAPYMGHIISVYTKDRIGVLGLEKPSLGTLDTVLPVFSPKREFYTPKYKSPDARLSQKPDLRSLIHWDSNLKIGAEGAVSVDFYNGDVLGDHMLIIEAISEDGRFGYQKKKYQVIP</sequence>
<dbReference type="STRING" id="320787.CA2015_1069"/>
<dbReference type="KEGG" id="camu:CA2015_1069"/>
<gene>
    <name evidence="2" type="ORF">CA2015_1069</name>
</gene>
<evidence type="ECO:0000313" key="3">
    <source>
        <dbReference type="Proteomes" id="UP000036520"/>
    </source>
</evidence>
<name>A0A0H4P7V1_9BACT</name>
<accession>A0A0H4P7V1</accession>
<keyword evidence="1" id="KW-1133">Transmembrane helix</keyword>
<proteinExistence type="predicted"/>
<organism evidence="2 3">
    <name type="scientific">Cyclobacterium amurskyense</name>
    <dbReference type="NCBI Taxonomy" id="320787"/>
    <lineage>
        <taxon>Bacteria</taxon>
        <taxon>Pseudomonadati</taxon>
        <taxon>Bacteroidota</taxon>
        <taxon>Cytophagia</taxon>
        <taxon>Cytophagales</taxon>
        <taxon>Cyclobacteriaceae</taxon>
        <taxon>Cyclobacterium</taxon>
    </lineage>
</organism>
<dbReference type="OrthoDB" id="679547at2"/>
<evidence type="ECO:0008006" key="4">
    <source>
        <dbReference type="Google" id="ProtNLM"/>
    </source>
</evidence>
<dbReference type="EMBL" id="CP012040">
    <property type="protein sequence ID" value="AKP50521.1"/>
    <property type="molecule type" value="Genomic_DNA"/>
</dbReference>
<feature type="transmembrane region" description="Helical" evidence="1">
    <location>
        <begin position="21"/>
        <end position="42"/>
    </location>
</feature>
<dbReference type="AlphaFoldDB" id="A0A0H4P7V1"/>
<dbReference type="PATRIC" id="fig|320787.5.peg.1186"/>
<evidence type="ECO:0000256" key="1">
    <source>
        <dbReference type="SAM" id="Phobius"/>
    </source>
</evidence>
<reference evidence="2 3" key="1">
    <citation type="submission" date="2015-07" db="EMBL/GenBank/DDBJ databases">
        <authorList>
            <person name="Kim K.M."/>
        </authorList>
    </citation>
    <scope>NUCLEOTIDE SEQUENCE [LARGE SCALE GENOMIC DNA]</scope>
    <source>
        <strain evidence="2 3">KCTC 12363</strain>
    </source>
</reference>
<keyword evidence="3" id="KW-1185">Reference proteome</keyword>
<keyword evidence="1" id="KW-0472">Membrane</keyword>
<dbReference type="Proteomes" id="UP000036520">
    <property type="component" value="Chromosome"/>
</dbReference>